<name>S8E826_FOMSC</name>
<evidence type="ECO:0000313" key="1">
    <source>
        <dbReference type="EMBL" id="EPS99508.1"/>
    </source>
</evidence>
<dbReference type="EMBL" id="KE504156">
    <property type="protein sequence ID" value="EPS99508.1"/>
    <property type="molecule type" value="Genomic_DNA"/>
</dbReference>
<organism evidence="1 2">
    <name type="scientific">Fomitopsis schrenkii</name>
    <name type="common">Brown rot fungus</name>
    <dbReference type="NCBI Taxonomy" id="2126942"/>
    <lineage>
        <taxon>Eukaryota</taxon>
        <taxon>Fungi</taxon>
        <taxon>Dikarya</taxon>
        <taxon>Basidiomycota</taxon>
        <taxon>Agaricomycotina</taxon>
        <taxon>Agaricomycetes</taxon>
        <taxon>Polyporales</taxon>
        <taxon>Fomitopsis</taxon>
    </lineage>
</organism>
<dbReference type="HOGENOM" id="CLU_3068675_0_0_1"/>
<evidence type="ECO:0000313" key="2">
    <source>
        <dbReference type="Proteomes" id="UP000015241"/>
    </source>
</evidence>
<accession>S8E826</accession>
<proteinExistence type="predicted"/>
<gene>
    <name evidence="1" type="ORF">FOMPIDRAFT_1024170</name>
</gene>
<keyword evidence="2" id="KW-1185">Reference proteome</keyword>
<reference evidence="1 2" key="1">
    <citation type="journal article" date="2012" name="Science">
        <title>The Paleozoic origin of enzymatic lignin decomposition reconstructed from 31 fungal genomes.</title>
        <authorList>
            <person name="Floudas D."/>
            <person name="Binder M."/>
            <person name="Riley R."/>
            <person name="Barry K."/>
            <person name="Blanchette R.A."/>
            <person name="Henrissat B."/>
            <person name="Martinez A.T."/>
            <person name="Otillar R."/>
            <person name="Spatafora J.W."/>
            <person name="Yadav J.S."/>
            <person name="Aerts A."/>
            <person name="Benoit I."/>
            <person name="Boyd A."/>
            <person name="Carlson A."/>
            <person name="Copeland A."/>
            <person name="Coutinho P.M."/>
            <person name="de Vries R.P."/>
            <person name="Ferreira P."/>
            <person name="Findley K."/>
            <person name="Foster B."/>
            <person name="Gaskell J."/>
            <person name="Glotzer D."/>
            <person name="Gorecki P."/>
            <person name="Heitman J."/>
            <person name="Hesse C."/>
            <person name="Hori C."/>
            <person name="Igarashi K."/>
            <person name="Jurgens J.A."/>
            <person name="Kallen N."/>
            <person name="Kersten P."/>
            <person name="Kohler A."/>
            <person name="Kuees U."/>
            <person name="Kumar T.K.A."/>
            <person name="Kuo A."/>
            <person name="LaButti K."/>
            <person name="Larrondo L.F."/>
            <person name="Lindquist E."/>
            <person name="Ling A."/>
            <person name="Lombard V."/>
            <person name="Lucas S."/>
            <person name="Lundell T."/>
            <person name="Martin R."/>
            <person name="McLaughlin D.J."/>
            <person name="Morgenstern I."/>
            <person name="Morin E."/>
            <person name="Murat C."/>
            <person name="Nagy L.G."/>
            <person name="Nolan M."/>
            <person name="Ohm R.A."/>
            <person name="Patyshakuliyeva A."/>
            <person name="Rokas A."/>
            <person name="Ruiz-Duenas F.J."/>
            <person name="Sabat G."/>
            <person name="Salamov A."/>
            <person name="Samejima M."/>
            <person name="Schmutz J."/>
            <person name="Slot J.C."/>
            <person name="St John F."/>
            <person name="Stenlid J."/>
            <person name="Sun H."/>
            <person name="Sun S."/>
            <person name="Syed K."/>
            <person name="Tsang A."/>
            <person name="Wiebenga A."/>
            <person name="Young D."/>
            <person name="Pisabarro A."/>
            <person name="Eastwood D.C."/>
            <person name="Martin F."/>
            <person name="Cullen D."/>
            <person name="Grigoriev I.V."/>
            <person name="Hibbett D.S."/>
        </authorList>
    </citation>
    <scope>NUCLEOTIDE SEQUENCE</scope>
    <source>
        <strain evidence="2">FP-58527</strain>
    </source>
</reference>
<sequence length="53" mass="5425">MDASLYSVPAPGPVSGIAASGKLCRRPADPRRARTLTAAPIAPRGLANLPVPF</sequence>
<protein>
    <submittedName>
        <fullName evidence="1">Uncharacterized protein</fullName>
    </submittedName>
</protein>
<dbReference type="Proteomes" id="UP000015241">
    <property type="component" value="Unassembled WGS sequence"/>
</dbReference>
<dbReference type="AlphaFoldDB" id="S8E826"/>
<dbReference type="InParanoid" id="S8E826"/>